<protein>
    <submittedName>
        <fullName evidence="1">Uncharacterized protein</fullName>
    </submittedName>
</protein>
<dbReference type="AlphaFoldDB" id="A0A2P6N662"/>
<gene>
    <name evidence="1" type="ORF">PROFUN_08207</name>
</gene>
<dbReference type="InParanoid" id="A0A2P6N662"/>
<reference evidence="1 2" key="1">
    <citation type="journal article" date="2018" name="Genome Biol. Evol.">
        <title>Multiple Roots of Fruiting Body Formation in Amoebozoa.</title>
        <authorList>
            <person name="Hillmann F."/>
            <person name="Forbes G."/>
            <person name="Novohradska S."/>
            <person name="Ferling I."/>
            <person name="Riege K."/>
            <person name="Groth M."/>
            <person name="Westermann M."/>
            <person name="Marz M."/>
            <person name="Spaller T."/>
            <person name="Winckler T."/>
            <person name="Schaap P."/>
            <person name="Glockner G."/>
        </authorList>
    </citation>
    <scope>NUCLEOTIDE SEQUENCE [LARGE SCALE GENOMIC DNA]</scope>
    <source>
        <strain evidence="1 2">Jena</strain>
    </source>
</reference>
<dbReference type="Proteomes" id="UP000241769">
    <property type="component" value="Unassembled WGS sequence"/>
</dbReference>
<evidence type="ECO:0000313" key="1">
    <source>
        <dbReference type="EMBL" id="PRP79446.1"/>
    </source>
</evidence>
<evidence type="ECO:0000313" key="2">
    <source>
        <dbReference type="Proteomes" id="UP000241769"/>
    </source>
</evidence>
<sequence>MVRTRSFVCEKKEAAVSVALKVAKEGARLTALNSYLPQLLDLRRMLDILILRYWDR</sequence>
<dbReference type="EMBL" id="MDYQ01000184">
    <property type="protein sequence ID" value="PRP79446.1"/>
    <property type="molecule type" value="Genomic_DNA"/>
</dbReference>
<name>A0A2P6N662_9EUKA</name>
<keyword evidence="2" id="KW-1185">Reference proteome</keyword>
<comment type="caution">
    <text evidence="1">The sequence shown here is derived from an EMBL/GenBank/DDBJ whole genome shotgun (WGS) entry which is preliminary data.</text>
</comment>
<proteinExistence type="predicted"/>
<accession>A0A2P6N662</accession>
<organism evidence="1 2">
    <name type="scientific">Planoprotostelium fungivorum</name>
    <dbReference type="NCBI Taxonomy" id="1890364"/>
    <lineage>
        <taxon>Eukaryota</taxon>
        <taxon>Amoebozoa</taxon>
        <taxon>Evosea</taxon>
        <taxon>Variosea</taxon>
        <taxon>Cavosteliida</taxon>
        <taxon>Cavosteliaceae</taxon>
        <taxon>Planoprotostelium</taxon>
    </lineage>
</organism>